<evidence type="ECO:0000313" key="4">
    <source>
        <dbReference type="Proteomes" id="UP000717634"/>
    </source>
</evidence>
<dbReference type="InterPro" id="IPR011251">
    <property type="entry name" value="Luciferase-like_dom"/>
</dbReference>
<keyword evidence="4" id="KW-1185">Reference proteome</keyword>
<dbReference type="NCBIfam" id="TIGR03558">
    <property type="entry name" value="oxido_grp_1"/>
    <property type="match status" value="1"/>
</dbReference>
<comment type="caution">
    <text evidence="3">The sequence shown here is derived from an EMBL/GenBank/DDBJ whole genome shotgun (WGS) entry which is preliminary data.</text>
</comment>
<gene>
    <name evidence="3" type="ORF">HBN54_003959</name>
</gene>
<dbReference type="InterPro" id="IPR019949">
    <property type="entry name" value="CmoO-like"/>
</dbReference>
<name>A0ABX1HQB9_9BACT</name>
<feature type="domain" description="Luciferase-like" evidence="2">
    <location>
        <begin position="32"/>
        <end position="332"/>
    </location>
</feature>
<dbReference type="SUPFAM" id="SSF51679">
    <property type="entry name" value="Bacterial luciferase-like"/>
    <property type="match status" value="1"/>
</dbReference>
<sequence>MQPIATATAGKIAGTRQGNAPAPLSILDIAVTGRGHSASEALAASIALARLADRRGFHRYWVAEHHAMPGVATSSPPILLARLISETKQIRLGAGGMMLPNFPPLVIAEQFGLLEALAPDRIDLGLGRAPGTNGHTALALRRGAIGAEDFPEQLQEILHFLADDFPADDPYHGRVFAVPGPGQDRANGLARSSQRPSVWLLGSSGYSAVLAGQRGLPFAFAAQLAPENLAMAFALYRQHFQPSAVLDKPYAMVCLPVLAAEDENEAYQESRAFAHSMLRMMQQQSYLVPSPAEAEAYPYDAQELRTLEAWHSKTLFGTPEQVMAKLNHYQASVQADEVMLVNVGHSPAAIHRSAELLADAYQLPDLTALAGEPSSSGR</sequence>
<dbReference type="InterPro" id="IPR036661">
    <property type="entry name" value="Luciferase-like_sf"/>
</dbReference>
<dbReference type="Gene3D" id="3.20.20.30">
    <property type="entry name" value="Luciferase-like domain"/>
    <property type="match status" value="1"/>
</dbReference>
<dbReference type="PANTHER" id="PTHR30137:SF6">
    <property type="entry name" value="LUCIFERASE-LIKE MONOOXYGENASE"/>
    <property type="match status" value="1"/>
</dbReference>
<dbReference type="Pfam" id="PF00296">
    <property type="entry name" value="Bac_luciferase"/>
    <property type="match status" value="1"/>
</dbReference>
<organism evidence="3 4">
    <name type="scientific">Hymenobacter artigasi</name>
    <dbReference type="NCBI Taxonomy" id="2719616"/>
    <lineage>
        <taxon>Bacteria</taxon>
        <taxon>Pseudomonadati</taxon>
        <taxon>Bacteroidota</taxon>
        <taxon>Cytophagia</taxon>
        <taxon>Cytophagales</taxon>
        <taxon>Hymenobacteraceae</taxon>
        <taxon>Hymenobacter</taxon>
    </lineage>
</organism>
<dbReference type="InterPro" id="IPR050766">
    <property type="entry name" value="Bact_Lucif_Oxidored"/>
</dbReference>
<proteinExistence type="predicted"/>
<dbReference type="RefSeq" id="WP_168674907.1">
    <property type="nucleotide sequence ID" value="NZ_JAAVTK010000015.1"/>
</dbReference>
<dbReference type="CDD" id="cd00347">
    <property type="entry name" value="Flavin_utilizing_monoxygenases"/>
    <property type="match status" value="1"/>
</dbReference>
<evidence type="ECO:0000259" key="2">
    <source>
        <dbReference type="Pfam" id="PF00296"/>
    </source>
</evidence>
<comment type="similarity">
    <text evidence="1">To bacterial alkanal monooxygenase alpha and beta chains.</text>
</comment>
<dbReference type="Proteomes" id="UP000717634">
    <property type="component" value="Unassembled WGS sequence"/>
</dbReference>
<accession>A0ABX1HQB9</accession>
<reference evidence="3 4" key="1">
    <citation type="submission" date="2020-03" db="EMBL/GenBank/DDBJ databases">
        <title>Genomic Encyclopedia of Type Strains, Phase IV (KMG-V): Genome sequencing to study the core and pangenomes of soil and plant-associated prokaryotes.</title>
        <authorList>
            <person name="Whitman W."/>
        </authorList>
    </citation>
    <scope>NUCLEOTIDE SEQUENCE [LARGE SCALE GENOMIC DNA]</scope>
    <source>
        <strain evidence="3 4">1B</strain>
    </source>
</reference>
<evidence type="ECO:0000256" key="1">
    <source>
        <dbReference type="ARBA" id="ARBA00007789"/>
    </source>
</evidence>
<evidence type="ECO:0000313" key="3">
    <source>
        <dbReference type="EMBL" id="NKI91342.1"/>
    </source>
</evidence>
<dbReference type="PANTHER" id="PTHR30137">
    <property type="entry name" value="LUCIFERASE-LIKE MONOOXYGENASE"/>
    <property type="match status" value="1"/>
</dbReference>
<dbReference type="EMBL" id="JAAVTK010000015">
    <property type="protein sequence ID" value="NKI91342.1"/>
    <property type="molecule type" value="Genomic_DNA"/>
</dbReference>
<protein>
    <submittedName>
        <fullName evidence="3">Luciferase family oxidoreductase group 1</fullName>
    </submittedName>
</protein>